<reference evidence="4 5" key="1">
    <citation type="submission" date="2024-10" db="EMBL/GenBank/DDBJ databases">
        <title>Updated reference genomes for cyclostephanoid diatoms.</title>
        <authorList>
            <person name="Roberts W.R."/>
            <person name="Alverson A.J."/>
        </authorList>
    </citation>
    <scope>NUCLEOTIDE SEQUENCE [LARGE SCALE GENOMIC DNA]</scope>
    <source>
        <strain evidence="4 5">AJA232-27</strain>
    </source>
</reference>
<evidence type="ECO:0000256" key="3">
    <source>
        <dbReference type="SAM" id="Phobius"/>
    </source>
</evidence>
<accession>A0ABD3MEB7</accession>
<comment type="caution">
    <text evidence="4">The sequence shown here is derived from an EMBL/GenBank/DDBJ whole genome shotgun (WGS) entry which is preliminary data.</text>
</comment>
<feature type="transmembrane region" description="Helical" evidence="3">
    <location>
        <begin position="24"/>
        <end position="43"/>
    </location>
</feature>
<dbReference type="AlphaFoldDB" id="A0ABD3MEB7"/>
<comment type="subcellular location">
    <subcellularLocation>
        <location evidence="1">Cytoplasm</location>
    </subcellularLocation>
</comment>
<dbReference type="EMBL" id="JALLBG020000137">
    <property type="protein sequence ID" value="KAL3762273.1"/>
    <property type="molecule type" value="Genomic_DNA"/>
</dbReference>
<dbReference type="PANTHER" id="PTHR46197:SF3">
    <property type="entry name" value="AB HYDROLASE-1 DOMAIN-CONTAINING PROTEIN"/>
    <property type="match status" value="1"/>
</dbReference>
<evidence type="ECO:0008006" key="6">
    <source>
        <dbReference type="Google" id="ProtNLM"/>
    </source>
</evidence>
<keyword evidence="2" id="KW-0963">Cytoplasm</keyword>
<proteinExistence type="predicted"/>
<name>A0ABD3MEB7_9STRA</name>
<dbReference type="PANTHER" id="PTHR46197">
    <property type="entry name" value="PROTEIN ABHD14B-LIKE"/>
    <property type="match status" value="1"/>
</dbReference>
<evidence type="ECO:0000313" key="5">
    <source>
        <dbReference type="Proteomes" id="UP001530293"/>
    </source>
</evidence>
<evidence type="ECO:0000256" key="2">
    <source>
        <dbReference type="ARBA" id="ARBA00022490"/>
    </source>
</evidence>
<evidence type="ECO:0000256" key="1">
    <source>
        <dbReference type="ARBA" id="ARBA00004496"/>
    </source>
</evidence>
<dbReference type="SUPFAM" id="SSF53474">
    <property type="entry name" value="alpha/beta-Hydrolases"/>
    <property type="match status" value="1"/>
</dbReference>
<evidence type="ECO:0000313" key="4">
    <source>
        <dbReference type="EMBL" id="KAL3762273.1"/>
    </source>
</evidence>
<dbReference type="Gene3D" id="3.40.50.1820">
    <property type="entry name" value="alpha/beta hydrolase"/>
    <property type="match status" value="1"/>
</dbReference>
<gene>
    <name evidence="4" type="ORF">ACHAWU_000920</name>
</gene>
<keyword evidence="5" id="KW-1185">Reference proteome</keyword>
<organism evidence="4 5">
    <name type="scientific">Discostella pseudostelligera</name>
    <dbReference type="NCBI Taxonomy" id="259834"/>
    <lineage>
        <taxon>Eukaryota</taxon>
        <taxon>Sar</taxon>
        <taxon>Stramenopiles</taxon>
        <taxon>Ochrophyta</taxon>
        <taxon>Bacillariophyta</taxon>
        <taxon>Coscinodiscophyceae</taxon>
        <taxon>Thalassiosirophycidae</taxon>
        <taxon>Stephanodiscales</taxon>
        <taxon>Stephanodiscaceae</taxon>
        <taxon>Discostella</taxon>
    </lineage>
</organism>
<protein>
    <recommendedName>
        <fullName evidence="6">AB hydrolase-1 domain-containing protein</fullName>
    </recommendedName>
</protein>
<keyword evidence="3" id="KW-0472">Membrane</keyword>
<dbReference type="Proteomes" id="UP001530293">
    <property type="component" value="Unassembled WGS sequence"/>
</dbReference>
<dbReference type="GO" id="GO:0005737">
    <property type="term" value="C:cytoplasm"/>
    <property type="evidence" value="ECO:0007669"/>
    <property type="project" value="UniProtKB-SubCell"/>
</dbReference>
<keyword evidence="3" id="KW-0812">Transmembrane</keyword>
<sequence length="353" mass="37928">MVPIRSTSILRSSPNHVSHPTHRLILYSALIAAFGLTAIYLFSPQPHLQLETQQQPLRGSTGGSVGSGVGLAMTKGKIEEGGGGGGGVGGIIDSTMLKNKDELDEEDLDPLKITMGYILYSDGKKLSYYHCGPLPSSSSSSSSISSSSSSLTELVLLHGSAFTKENWKESGILDMFCEINNTEDEGNLSILALDLPVSADGTELGYAFDALVLKNILSGRPVTFVTPSASGYAIVSLGEVITKSSSMKNEKSMKDSGSIQRNNLTRMVKAWIPVASFAVLSASDDTLMQYKHAKIPILAIHGDQDVKGKKVTERLKETNNAVGVELEGRHPVYLDSPEEFVREVMQFLDEMGL</sequence>
<dbReference type="InterPro" id="IPR029058">
    <property type="entry name" value="AB_hydrolase_fold"/>
</dbReference>
<keyword evidence="3" id="KW-1133">Transmembrane helix</keyword>